<feature type="region of interest" description="Disordered" evidence="1">
    <location>
        <begin position="1"/>
        <end position="30"/>
    </location>
</feature>
<reference evidence="2" key="1">
    <citation type="submission" date="2023-07" db="EMBL/GenBank/DDBJ databases">
        <title>draft genome sequence of fig (Ficus carica).</title>
        <authorList>
            <person name="Takahashi T."/>
            <person name="Nishimura K."/>
        </authorList>
    </citation>
    <scope>NUCLEOTIDE SEQUENCE</scope>
</reference>
<proteinExistence type="predicted"/>
<keyword evidence="3" id="KW-1185">Reference proteome</keyword>
<accession>A0AA88JIU9</accession>
<dbReference type="AlphaFoldDB" id="A0AA88JIU9"/>
<dbReference type="Proteomes" id="UP001187192">
    <property type="component" value="Unassembled WGS sequence"/>
</dbReference>
<gene>
    <name evidence="2" type="ORF">TIFTF001_054391</name>
</gene>
<feature type="non-terminal residue" evidence="2">
    <location>
        <position position="30"/>
    </location>
</feature>
<protein>
    <submittedName>
        <fullName evidence="2">Uncharacterized protein</fullName>
    </submittedName>
</protein>
<organism evidence="2 3">
    <name type="scientific">Ficus carica</name>
    <name type="common">Common fig</name>
    <dbReference type="NCBI Taxonomy" id="3494"/>
    <lineage>
        <taxon>Eukaryota</taxon>
        <taxon>Viridiplantae</taxon>
        <taxon>Streptophyta</taxon>
        <taxon>Embryophyta</taxon>
        <taxon>Tracheophyta</taxon>
        <taxon>Spermatophyta</taxon>
        <taxon>Magnoliopsida</taxon>
        <taxon>eudicotyledons</taxon>
        <taxon>Gunneridae</taxon>
        <taxon>Pentapetalae</taxon>
        <taxon>rosids</taxon>
        <taxon>fabids</taxon>
        <taxon>Rosales</taxon>
        <taxon>Moraceae</taxon>
        <taxon>Ficeae</taxon>
        <taxon>Ficus</taxon>
    </lineage>
</organism>
<sequence>MKGRIDCNGSQGGVRKKLESKLVNQHPSSR</sequence>
<evidence type="ECO:0000313" key="3">
    <source>
        <dbReference type="Proteomes" id="UP001187192"/>
    </source>
</evidence>
<evidence type="ECO:0000256" key="1">
    <source>
        <dbReference type="SAM" id="MobiDB-lite"/>
    </source>
</evidence>
<evidence type="ECO:0000313" key="2">
    <source>
        <dbReference type="EMBL" id="GMN74226.1"/>
    </source>
</evidence>
<dbReference type="EMBL" id="BTGU01014593">
    <property type="protein sequence ID" value="GMN74226.1"/>
    <property type="molecule type" value="Genomic_DNA"/>
</dbReference>
<name>A0AA88JIU9_FICCA</name>
<comment type="caution">
    <text evidence="2">The sequence shown here is derived from an EMBL/GenBank/DDBJ whole genome shotgun (WGS) entry which is preliminary data.</text>
</comment>